<reference evidence="3" key="1">
    <citation type="journal article" date="2011" name="PLoS Genet.">
        <title>Genomic analysis of the necrotrophic fungal pathogens Sclerotinia sclerotiorum and Botrytis cinerea.</title>
        <authorList>
            <person name="Amselem J."/>
            <person name="Cuomo C.A."/>
            <person name="van Kan J.A."/>
            <person name="Viaud M."/>
            <person name="Benito E.P."/>
            <person name="Couloux A."/>
            <person name="Coutinho P.M."/>
            <person name="de Vries R.P."/>
            <person name="Dyer P.S."/>
            <person name="Fillinger S."/>
            <person name="Fournier E."/>
            <person name="Gout L."/>
            <person name="Hahn M."/>
            <person name="Kohn L."/>
            <person name="Lapalu N."/>
            <person name="Plummer K.M."/>
            <person name="Pradier J.M."/>
            <person name="Quevillon E."/>
            <person name="Sharon A."/>
            <person name="Simon A."/>
            <person name="ten Have A."/>
            <person name="Tudzynski B."/>
            <person name="Tudzynski P."/>
            <person name="Wincker P."/>
            <person name="Andrew M."/>
            <person name="Anthouard V."/>
            <person name="Beever R.E."/>
            <person name="Beffa R."/>
            <person name="Benoit I."/>
            <person name="Bouzid O."/>
            <person name="Brault B."/>
            <person name="Chen Z."/>
            <person name="Choquer M."/>
            <person name="Collemare J."/>
            <person name="Cotton P."/>
            <person name="Danchin E.G."/>
            <person name="Da Silva C."/>
            <person name="Gautier A."/>
            <person name="Giraud C."/>
            <person name="Giraud T."/>
            <person name="Gonzalez C."/>
            <person name="Grossetete S."/>
            <person name="Guldener U."/>
            <person name="Henrissat B."/>
            <person name="Howlett B.J."/>
            <person name="Kodira C."/>
            <person name="Kretschmer M."/>
            <person name="Lappartient A."/>
            <person name="Leroch M."/>
            <person name="Levis C."/>
            <person name="Mauceli E."/>
            <person name="Neuveglise C."/>
            <person name="Oeser B."/>
            <person name="Pearson M."/>
            <person name="Poulain J."/>
            <person name="Poussereau N."/>
            <person name="Quesneville H."/>
            <person name="Rascle C."/>
            <person name="Schumacher J."/>
            <person name="Segurens B."/>
            <person name="Sexton A."/>
            <person name="Silva E."/>
            <person name="Sirven C."/>
            <person name="Soanes D.M."/>
            <person name="Talbot N.J."/>
            <person name="Templeton M."/>
            <person name="Yandava C."/>
            <person name="Yarden O."/>
            <person name="Zeng Q."/>
            <person name="Rollins J.A."/>
            <person name="Lebrun M.H."/>
            <person name="Dickman M."/>
        </authorList>
    </citation>
    <scope>NUCLEOTIDE SEQUENCE [LARGE SCALE GENOMIC DNA]</scope>
    <source>
        <strain evidence="3">ATCC 18683 / 1980 / Ss-1</strain>
    </source>
</reference>
<evidence type="ECO:0000313" key="3">
    <source>
        <dbReference type="Proteomes" id="UP000001312"/>
    </source>
</evidence>
<feature type="compositionally biased region" description="Polar residues" evidence="1">
    <location>
        <begin position="33"/>
        <end position="43"/>
    </location>
</feature>
<organism evidence="2 3">
    <name type="scientific">Sclerotinia sclerotiorum (strain ATCC 18683 / 1980 / Ss-1)</name>
    <name type="common">White mold</name>
    <name type="synonym">Whetzelinia sclerotiorum</name>
    <dbReference type="NCBI Taxonomy" id="665079"/>
    <lineage>
        <taxon>Eukaryota</taxon>
        <taxon>Fungi</taxon>
        <taxon>Dikarya</taxon>
        <taxon>Ascomycota</taxon>
        <taxon>Pezizomycotina</taxon>
        <taxon>Leotiomycetes</taxon>
        <taxon>Helotiales</taxon>
        <taxon>Sclerotiniaceae</taxon>
        <taxon>Sclerotinia</taxon>
    </lineage>
</organism>
<dbReference type="EMBL" id="CH476641">
    <property type="protein sequence ID" value="EDN97790.1"/>
    <property type="molecule type" value="Genomic_DNA"/>
</dbReference>
<feature type="region of interest" description="Disordered" evidence="1">
    <location>
        <begin position="33"/>
        <end position="58"/>
    </location>
</feature>
<proteinExistence type="predicted"/>
<feature type="region of interest" description="Disordered" evidence="1">
    <location>
        <begin position="1"/>
        <end position="21"/>
    </location>
</feature>
<evidence type="ECO:0000256" key="1">
    <source>
        <dbReference type="SAM" id="MobiDB-lite"/>
    </source>
</evidence>
<dbReference type="InParanoid" id="A7F4W9"/>
<evidence type="ECO:0000313" key="2">
    <source>
        <dbReference type="EMBL" id="EDN97790.1"/>
    </source>
</evidence>
<accession>A7F4W9</accession>
<protein>
    <submittedName>
        <fullName evidence="2">Uncharacterized protein</fullName>
    </submittedName>
</protein>
<dbReference type="AlphaFoldDB" id="A7F4W9"/>
<name>A7F4W9_SCLS1</name>
<gene>
    <name evidence="2" type="ORF">SS1G_12644</name>
</gene>
<dbReference type="Proteomes" id="UP000001312">
    <property type="component" value="Unassembled WGS sequence"/>
</dbReference>
<sequence length="58" mass="6821">MHDRREAREETETWGEKGKEGIKALAPTRCQNVNAQDETSNRTAVWREHKSSKAYLYR</sequence>
<dbReference type="GeneID" id="5482480"/>
<dbReference type="RefSeq" id="XP_001586657.1">
    <property type="nucleotide sequence ID" value="XM_001586607.1"/>
</dbReference>
<dbReference type="HOGENOM" id="CLU_2980475_0_0_1"/>
<dbReference type="KEGG" id="ssl:SS1G_12644"/>
<keyword evidence="3" id="KW-1185">Reference proteome</keyword>